<keyword evidence="3" id="KW-1185">Reference proteome</keyword>
<protein>
    <submittedName>
        <fullName evidence="2">Uncharacterized protein</fullName>
    </submittedName>
</protein>
<gene>
    <name evidence="2" type="ORF">E1288_05285</name>
</gene>
<accession>A0A4V2YNR1</accession>
<dbReference type="Proteomes" id="UP000294947">
    <property type="component" value="Unassembled WGS sequence"/>
</dbReference>
<feature type="region of interest" description="Disordered" evidence="1">
    <location>
        <begin position="63"/>
        <end position="85"/>
    </location>
</feature>
<comment type="caution">
    <text evidence="2">The sequence shown here is derived from an EMBL/GenBank/DDBJ whole genome shotgun (WGS) entry which is preliminary data.</text>
</comment>
<proteinExistence type="predicted"/>
<evidence type="ECO:0000313" key="2">
    <source>
        <dbReference type="EMBL" id="TDD55217.1"/>
    </source>
</evidence>
<dbReference type="EMBL" id="SMKW01000004">
    <property type="protein sequence ID" value="TDD55217.1"/>
    <property type="molecule type" value="Genomic_DNA"/>
</dbReference>
<reference evidence="2 3" key="1">
    <citation type="submission" date="2019-03" db="EMBL/GenBank/DDBJ databases">
        <title>Draft genome sequences of novel Actinobacteria.</title>
        <authorList>
            <person name="Sahin N."/>
            <person name="Ay H."/>
            <person name="Saygin H."/>
        </authorList>
    </citation>
    <scope>NUCLEOTIDE SEQUENCE [LARGE SCALE GENOMIC DNA]</scope>
    <source>
        <strain evidence="2 3">7K502</strain>
    </source>
</reference>
<evidence type="ECO:0000256" key="1">
    <source>
        <dbReference type="SAM" id="MobiDB-lite"/>
    </source>
</evidence>
<dbReference type="AlphaFoldDB" id="A0A4V2YNR1"/>
<organism evidence="2 3">
    <name type="scientific">Saccharopolyspora elongata</name>
    <dbReference type="NCBI Taxonomy" id="2530387"/>
    <lineage>
        <taxon>Bacteria</taxon>
        <taxon>Bacillati</taxon>
        <taxon>Actinomycetota</taxon>
        <taxon>Actinomycetes</taxon>
        <taxon>Pseudonocardiales</taxon>
        <taxon>Pseudonocardiaceae</taxon>
        <taxon>Saccharopolyspora</taxon>
    </lineage>
</organism>
<evidence type="ECO:0000313" key="3">
    <source>
        <dbReference type="Proteomes" id="UP000294947"/>
    </source>
</evidence>
<name>A0A4V2YNR1_9PSEU</name>
<sequence length="85" mass="9283">MGATRLGSDKAVQAAGSGLEQLGHLVDARWSALRELLAQLVWWLAFELAPQLFGDLVIRQAAEDRADRSGSQRPGTRAAIRRDGR</sequence>
<dbReference type="RefSeq" id="WP_132481604.1">
    <property type="nucleotide sequence ID" value="NZ_SMKW01000004.1"/>
</dbReference>